<sequence length="88" mass="9707">MKAVILIFTTLLSSTYNTVERNSSKTDDTQSLTTSDNIMTSGFNEDSTRATLMQLDDLVSLTLFNFTDPGTTAYDVCVEMSDTFRAEG</sequence>
<feature type="chain" id="PRO_5041665775" evidence="2">
    <location>
        <begin position="16"/>
        <end position="88"/>
    </location>
</feature>
<dbReference type="Proteomes" id="UP000050792">
    <property type="component" value="Unassembled WGS sequence"/>
</dbReference>
<dbReference type="WBParaSite" id="SRDH1_45390.1">
    <property type="protein sequence ID" value="SRDH1_45390.1"/>
    <property type="gene ID" value="SRDH1_45390"/>
</dbReference>
<keyword evidence="2" id="KW-0732">Signal</keyword>
<organism evidence="3 4">
    <name type="scientific">Schistosoma rodhaini</name>
    <dbReference type="NCBI Taxonomy" id="6188"/>
    <lineage>
        <taxon>Eukaryota</taxon>
        <taxon>Metazoa</taxon>
        <taxon>Spiralia</taxon>
        <taxon>Lophotrochozoa</taxon>
        <taxon>Platyhelminthes</taxon>
        <taxon>Trematoda</taxon>
        <taxon>Digenea</taxon>
        <taxon>Strigeidida</taxon>
        <taxon>Schistosomatoidea</taxon>
        <taxon>Schistosomatidae</taxon>
        <taxon>Schistosoma</taxon>
    </lineage>
</organism>
<evidence type="ECO:0000256" key="2">
    <source>
        <dbReference type="SAM" id="SignalP"/>
    </source>
</evidence>
<reference evidence="3" key="1">
    <citation type="submission" date="2022-06" db="EMBL/GenBank/DDBJ databases">
        <authorList>
            <person name="Berger JAMES D."/>
            <person name="Berger JAMES D."/>
        </authorList>
    </citation>
    <scope>NUCLEOTIDE SEQUENCE [LARGE SCALE GENOMIC DNA]</scope>
</reference>
<reference evidence="4" key="2">
    <citation type="submission" date="2023-11" db="UniProtKB">
        <authorList>
            <consortium name="WormBaseParasite"/>
        </authorList>
    </citation>
    <scope>IDENTIFICATION</scope>
</reference>
<evidence type="ECO:0000313" key="4">
    <source>
        <dbReference type="WBParaSite" id="SRDH1_45390.1"/>
    </source>
</evidence>
<dbReference type="AlphaFoldDB" id="A0AA85FCS3"/>
<proteinExistence type="predicted"/>
<evidence type="ECO:0000313" key="3">
    <source>
        <dbReference type="Proteomes" id="UP000050792"/>
    </source>
</evidence>
<feature type="signal peptide" evidence="2">
    <location>
        <begin position="1"/>
        <end position="15"/>
    </location>
</feature>
<feature type="region of interest" description="Disordered" evidence="1">
    <location>
        <begin position="19"/>
        <end position="39"/>
    </location>
</feature>
<name>A0AA85FCS3_9TREM</name>
<protein>
    <submittedName>
        <fullName evidence="4">Uncharacterized protein</fullName>
    </submittedName>
</protein>
<feature type="compositionally biased region" description="Polar residues" evidence="1">
    <location>
        <begin position="29"/>
        <end position="39"/>
    </location>
</feature>
<keyword evidence="3" id="KW-1185">Reference proteome</keyword>
<accession>A0AA85FCS3</accession>
<evidence type="ECO:0000256" key="1">
    <source>
        <dbReference type="SAM" id="MobiDB-lite"/>
    </source>
</evidence>